<feature type="chain" id="PRO_5016731118" evidence="1">
    <location>
        <begin position="20"/>
        <end position="122"/>
    </location>
</feature>
<evidence type="ECO:0000313" key="3">
    <source>
        <dbReference type="Proteomes" id="UP000255528"/>
    </source>
</evidence>
<evidence type="ECO:0000256" key="1">
    <source>
        <dbReference type="SAM" id="SignalP"/>
    </source>
</evidence>
<name>A0A381C7H7_9ENTR</name>
<protein>
    <submittedName>
        <fullName evidence="2">Uncharacterized protein</fullName>
    </submittedName>
</protein>
<dbReference type="Proteomes" id="UP000255528">
    <property type="component" value="Unassembled WGS sequence"/>
</dbReference>
<dbReference type="EMBL" id="UIGI01000001">
    <property type="protein sequence ID" value="SUW63848.1"/>
    <property type="molecule type" value="Genomic_DNA"/>
</dbReference>
<dbReference type="AlphaFoldDB" id="A0A381C7H7"/>
<dbReference type="RefSeq" id="WP_232062578.1">
    <property type="nucleotide sequence ID" value="NZ_AP023184.1"/>
</dbReference>
<reference evidence="2 3" key="1">
    <citation type="submission" date="2018-06" db="EMBL/GenBank/DDBJ databases">
        <authorList>
            <consortium name="Pathogen Informatics"/>
            <person name="Doyle S."/>
        </authorList>
    </citation>
    <scope>NUCLEOTIDE SEQUENCE [LARGE SCALE GENOMIC DNA]</scope>
    <source>
        <strain evidence="2 3">NCTC12119</strain>
    </source>
</reference>
<organism evidence="2 3">
    <name type="scientific">Buttiauxella agrestis</name>
    <dbReference type="NCBI Taxonomy" id="82977"/>
    <lineage>
        <taxon>Bacteria</taxon>
        <taxon>Pseudomonadati</taxon>
        <taxon>Pseudomonadota</taxon>
        <taxon>Gammaproteobacteria</taxon>
        <taxon>Enterobacterales</taxon>
        <taxon>Enterobacteriaceae</taxon>
        <taxon>Buttiauxella</taxon>
    </lineage>
</organism>
<gene>
    <name evidence="2" type="ORF">NCTC12119_02347</name>
</gene>
<sequence>MKFVLLLSLLGLVHSSVFAATATRLSCSMRENMVISRFAYSLTTMKWDEHFQVASGVRQNKTQNDVPFRVTRFQNGDDLVFFPGKQTYFMFYSGNPEPDRCVVLSTSTYEITQLPRYEKPDA</sequence>
<proteinExistence type="predicted"/>
<evidence type="ECO:0000313" key="2">
    <source>
        <dbReference type="EMBL" id="SUW63848.1"/>
    </source>
</evidence>
<accession>A0A381C7H7</accession>
<feature type="signal peptide" evidence="1">
    <location>
        <begin position="1"/>
        <end position="19"/>
    </location>
</feature>
<keyword evidence="1" id="KW-0732">Signal</keyword>